<dbReference type="Gene3D" id="3.60.21.10">
    <property type="match status" value="1"/>
</dbReference>
<dbReference type="InterPro" id="IPR029052">
    <property type="entry name" value="Metallo-depent_PP-like"/>
</dbReference>
<sequence>MVKVAMVSDLHLDINKVNVDEVLAQESDWLAAHEISVYLIAGDLFNHFEKSLSFAEQLQKITPNTAIRFVAGNHDMVNDITYDELQEPISATYIHHGYYDVPGTDWRVIGNNGWYDYSFSAGLHRPDSDFWHWKKAYWIDGAIKQPMTDPERLTLELQQIEIQLKVAQAVHKQVLFMTHFVPRIEYVRVTHDNRFWNMANAMLGSVRTGELLSRYHVRRVLFGHMHIHPEPRQISSAIYYDQAVGYGTARRHEWLTDTFESEWLTRVRVINLSNSQHLNA</sequence>
<dbReference type="RefSeq" id="WP_155432598.1">
    <property type="nucleotide sequence ID" value="NZ_WNJO01000027.1"/>
</dbReference>
<name>A0A7X3C4G1_9LACO</name>
<dbReference type="AlphaFoldDB" id="A0A7X3C4G1"/>
<feature type="domain" description="Calcineurin-like phosphoesterase" evidence="1">
    <location>
        <begin position="3"/>
        <end position="227"/>
    </location>
</feature>
<evidence type="ECO:0000313" key="3">
    <source>
        <dbReference type="Proteomes" id="UP000466388"/>
    </source>
</evidence>
<evidence type="ECO:0000259" key="1">
    <source>
        <dbReference type="Pfam" id="PF00149"/>
    </source>
</evidence>
<dbReference type="InterPro" id="IPR004843">
    <property type="entry name" value="Calcineurin-like_PHP"/>
</dbReference>
<organism evidence="2 3">
    <name type="scientific">Secundilactobacillus folii</name>
    <dbReference type="NCBI Taxonomy" id="2678357"/>
    <lineage>
        <taxon>Bacteria</taxon>
        <taxon>Bacillati</taxon>
        <taxon>Bacillota</taxon>
        <taxon>Bacilli</taxon>
        <taxon>Lactobacillales</taxon>
        <taxon>Lactobacillaceae</taxon>
        <taxon>Secundilactobacillus</taxon>
    </lineage>
</organism>
<comment type="caution">
    <text evidence="2">The sequence shown here is derived from an EMBL/GenBank/DDBJ whole genome shotgun (WGS) entry which is preliminary data.</text>
</comment>
<dbReference type="GO" id="GO:0016787">
    <property type="term" value="F:hydrolase activity"/>
    <property type="evidence" value="ECO:0007669"/>
    <property type="project" value="InterPro"/>
</dbReference>
<accession>A0A7X3C4G1</accession>
<keyword evidence="3" id="KW-1185">Reference proteome</keyword>
<dbReference type="Pfam" id="PF00149">
    <property type="entry name" value="Metallophos"/>
    <property type="match status" value="1"/>
</dbReference>
<dbReference type="SUPFAM" id="SSF56300">
    <property type="entry name" value="Metallo-dependent phosphatases"/>
    <property type="match status" value="1"/>
</dbReference>
<protein>
    <submittedName>
        <fullName evidence="2">Phosphoesterase</fullName>
    </submittedName>
</protein>
<dbReference type="InterPro" id="IPR022302">
    <property type="entry name" value="Phosphoesterase_putative"/>
</dbReference>
<dbReference type="Proteomes" id="UP000466388">
    <property type="component" value="Unassembled WGS sequence"/>
</dbReference>
<evidence type="ECO:0000313" key="2">
    <source>
        <dbReference type="EMBL" id="MTV83339.1"/>
    </source>
</evidence>
<dbReference type="EMBL" id="WNJO01000027">
    <property type="protein sequence ID" value="MTV83339.1"/>
    <property type="molecule type" value="Genomic_DNA"/>
</dbReference>
<gene>
    <name evidence="2" type="ORF">GM612_12000</name>
</gene>
<proteinExistence type="predicted"/>
<dbReference type="NCBIfam" id="TIGR03729">
    <property type="entry name" value="acc_ester"/>
    <property type="match status" value="1"/>
</dbReference>
<reference evidence="2 3" key="1">
    <citation type="submission" date="2019-11" db="EMBL/GenBank/DDBJ databases">
        <title>Lactobacillus sp. nov. CRM56-3, isolated from fermented tea leaves.</title>
        <authorList>
            <person name="Phuengjayaem S."/>
            <person name="Tanasupawat S."/>
        </authorList>
    </citation>
    <scope>NUCLEOTIDE SEQUENCE [LARGE SCALE GENOMIC DNA]</scope>
    <source>
        <strain evidence="2 3">CRM56-3</strain>
    </source>
</reference>